<evidence type="ECO:0000313" key="3">
    <source>
        <dbReference type="Proteomes" id="UP000806528"/>
    </source>
</evidence>
<reference evidence="2 3" key="1">
    <citation type="submission" date="2020-09" db="EMBL/GenBank/DDBJ databases">
        <title>Diversity and distribution of actinomycetes associated with coral in the coast of Hainan.</title>
        <authorList>
            <person name="Li F."/>
        </authorList>
    </citation>
    <scope>NUCLEOTIDE SEQUENCE [LARGE SCALE GENOMIC DNA]</scope>
    <source>
        <strain evidence="2 3">HNM0947</strain>
    </source>
</reference>
<evidence type="ECO:0000256" key="1">
    <source>
        <dbReference type="SAM" id="MobiDB-lite"/>
    </source>
</evidence>
<accession>A0ABR9P296</accession>
<dbReference type="Proteomes" id="UP000806528">
    <property type="component" value="Unassembled WGS sequence"/>
</dbReference>
<organism evidence="2 3">
    <name type="scientific">Nocardiopsis coralli</name>
    <dbReference type="NCBI Taxonomy" id="2772213"/>
    <lineage>
        <taxon>Bacteria</taxon>
        <taxon>Bacillati</taxon>
        <taxon>Actinomycetota</taxon>
        <taxon>Actinomycetes</taxon>
        <taxon>Streptosporangiales</taxon>
        <taxon>Nocardiopsidaceae</taxon>
        <taxon>Nocardiopsis</taxon>
    </lineage>
</organism>
<sequence length="393" mass="42636">MAGDPCYDRILAGLPLRARYRRSLGVQPHQQLVLVSSTWGTRSLFGRHPELPARLLGSLSRDEYRVALALHPNIWHGHGPGQINAWIARARRAGLIVLPPNEGWRAAVVASDTVFGDHGSVSYYAAATGRPVVLDTAGHESVAPDSPIARLLETATAYTPQVPVGELLARARSTEASTTGVAEHWVSSRPRRSMQIIRQQMYTLMGAEEPESPATTRSVPAPVPEPGPAHPAQWVRITRLPDDVLQVRRVPAAAYDQRTPGNEDPGHLAVWDEETDEQLNGLSDLVLCHEDDLPEDGTDWARGVLTHRLTPAAAAHYGADGCVLHHTDGTATRVRVTKATRGIDPSFLPLLVHHADSDPRLGAQVRSGTLRVSVRAGSTWEVDAVVTRGPRDA</sequence>
<proteinExistence type="predicted"/>
<protein>
    <recommendedName>
        <fullName evidence="4">Translation initiation factor IF-2</fullName>
    </recommendedName>
</protein>
<dbReference type="RefSeq" id="WP_193120602.1">
    <property type="nucleotide sequence ID" value="NZ_JADBGI010000003.1"/>
</dbReference>
<dbReference type="EMBL" id="JADBGI010000003">
    <property type="protein sequence ID" value="MBE2997963.1"/>
    <property type="molecule type" value="Genomic_DNA"/>
</dbReference>
<evidence type="ECO:0008006" key="4">
    <source>
        <dbReference type="Google" id="ProtNLM"/>
    </source>
</evidence>
<comment type="caution">
    <text evidence="2">The sequence shown here is derived from an EMBL/GenBank/DDBJ whole genome shotgun (WGS) entry which is preliminary data.</text>
</comment>
<keyword evidence="3" id="KW-1185">Reference proteome</keyword>
<gene>
    <name evidence="2" type="ORF">IDM40_04455</name>
</gene>
<name>A0ABR9P296_9ACTN</name>
<feature type="region of interest" description="Disordered" evidence="1">
    <location>
        <begin position="208"/>
        <end position="230"/>
    </location>
</feature>
<evidence type="ECO:0000313" key="2">
    <source>
        <dbReference type="EMBL" id="MBE2997963.1"/>
    </source>
</evidence>